<feature type="domain" description="tRNA nucleotidyltransferase/poly(A) polymerase RNA and SrmB- binding" evidence="10">
    <location>
        <begin position="163"/>
        <end position="223"/>
    </location>
</feature>
<keyword evidence="8" id="KW-0694">RNA-binding</keyword>
<proteinExistence type="inferred from homology"/>
<evidence type="ECO:0000256" key="1">
    <source>
        <dbReference type="ARBA" id="ARBA00001946"/>
    </source>
</evidence>
<keyword evidence="12" id="KW-1185">Reference proteome</keyword>
<comment type="similarity">
    <text evidence="8">Belongs to the tRNA nucleotidyltransferase/poly(A) polymerase family.</text>
</comment>
<evidence type="ECO:0000259" key="10">
    <source>
        <dbReference type="Pfam" id="PF12627"/>
    </source>
</evidence>
<dbReference type="PROSITE" id="PS51257">
    <property type="entry name" value="PROKAR_LIPOPROTEIN"/>
    <property type="match status" value="1"/>
</dbReference>
<keyword evidence="6" id="KW-0547">Nucleotide-binding</keyword>
<evidence type="ECO:0000256" key="6">
    <source>
        <dbReference type="ARBA" id="ARBA00022741"/>
    </source>
</evidence>
<dbReference type="CDD" id="cd05398">
    <property type="entry name" value="NT_ClassII-CCAase"/>
    <property type="match status" value="1"/>
</dbReference>
<protein>
    <submittedName>
        <fullName evidence="11">Poly(A) polymerase</fullName>
    </submittedName>
</protein>
<evidence type="ECO:0000313" key="12">
    <source>
        <dbReference type="Proteomes" id="UP000199518"/>
    </source>
</evidence>
<dbReference type="AlphaFoldDB" id="A0A1I3K199"/>
<dbReference type="PANTHER" id="PTHR46173">
    <property type="entry name" value="CCA TRNA NUCLEOTIDYLTRANSFERASE 1, MITOCHONDRIAL"/>
    <property type="match status" value="1"/>
</dbReference>
<dbReference type="GO" id="GO:0008033">
    <property type="term" value="P:tRNA processing"/>
    <property type="evidence" value="ECO:0007669"/>
    <property type="project" value="UniProtKB-KW"/>
</dbReference>
<keyword evidence="5" id="KW-0479">Metal-binding</keyword>
<organism evidence="11 12">
    <name type="scientific">Planctomicrobium piriforme</name>
    <dbReference type="NCBI Taxonomy" id="1576369"/>
    <lineage>
        <taxon>Bacteria</taxon>
        <taxon>Pseudomonadati</taxon>
        <taxon>Planctomycetota</taxon>
        <taxon>Planctomycetia</taxon>
        <taxon>Planctomycetales</taxon>
        <taxon>Planctomycetaceae</taxon>
        <taxon>Planctomicrobium</taxon>
    </lineage>
</organism>
<comment type="cofactor">
    <cofactor evidence="1">
        <name>Mg(2+)</name>
        <dbReference type="ChEBI" id="CHEBI:18420"/>
    </cofactor>
</comment>
<evidence type="ECO:0000256" key="5">
    <source>
        <dbReference type="ARBA" id="ARBA00022723"/>
    </source>
</evidence>
<keyword evidence="7" id="KW-0460">Magnesium</keyword>
<dbReference type="InterPro" id="IPR032828">
    <property type="entry name" value="PolyA_RNA-bd"/>
</dbReference>
<dbReference type="InterPro" id="IPR050264">
    <property type="entry name" value="Bact_CCA-adding_enz_type3_sf"/>
</dbReference>
<dbReference type="InterPro" id="IPR002646">
    <property type="entry name" value="PolA_pol_head_dom"/>
</dbReference>
<reference evidence="12" key="1">
    <citation type="submission" date="2016-10" db="EMBL/GenBank/DDBJ databases">
        <authorList>
            <person name="Varghese N."/>
            <person name="Submissions S."/>
        </authorList>
    </citation>
    <scope>NUCLEOTIDE SEQUENCE [LARGE SCALE GENOMIC DNA]</scope>
    <source>
        <strain evidence="12">DSM 26348</strain>
    </source>
</reference>
<dbReference type="GO" id="GO:0046872">
    <property type="term" value="F:metal ion binding"/>
    <property type="evidence" value="ECO:0007669"/>
    <property type="project" value="UniProtKB-KW"/>
</dbReference>
<dbReference type="PANTHER" id="PTHR46173:SF1">
    <property type="entry name" value="CCA TRNA NUCLEOTIDYLTRANSFERASE 1, MITOCHONDRIAL"/>
    <property type="match status" value="1"/>
</dbReference>
<keyword evidence="3" id="KW-0819">tRNA processing</keyword>
<dbReference type="EMBL" id="FOQD01000011">
    <property type="protein sequence ID" value="SFI66272.1"/>
    <property type="molecule type" value="Genomic_DNA"/>
</dbReference>
<dbReference type="GO" id="GO:0000166">
    <property type="term" value="F:nucleotide binding"/>
    <property type="evidence" value="ECO:0007669"/>
    <property type="project" value="UniProtKB-KW"/>
</dbReference>
<evidence type="ECO:0000256" key="7">
    <source>
        <dbReference type="ARBA" id="ARBA00022842"/>
    </source>
</evidence>
<gene>
    <name evidence="11" type="ORF">SAMN05421753_11186</name>
</gene>
<dbReference type="SUPFAM" id="SSF81301">
    <property type="entry name" value="Nucleotidyltransferase"/>
    <property type="match status" value="1"/>
</dbReference>
<dbReference type="Gene3D" id="3.30.460.10">
    <property type="entry name" value="Beta Polymerase, domain 2"/>
    <property type="match status" value="1"/>
</dbReference>
<dbReference type="InterPro" id="IPR043519">
    <property type="entry name" value="NT_sf"/>
</dbReference>
<feature type="domain" description="Poly A polymerase head" evidence="9">
    <location>
        <begin position="11"/>
        <end position="136"/>
    </location>
</feature>
<evidence type="ECO:0000313" key="11">
    <source>
        <dbReference type="EMBL" id="SFI66272.1"/>
    </source>
</evidence>
<name>A0A1I3K199_9PLAN</name>
<dbReference type="SUPFAM" id="SSF81891">
    <property type="entry name" value="Poly A polymerase C-terminal region-like"/>
    <property type="match status" value="1"/>
</dbReference>
<evidence type="ECO:0000259" key="9">
    <source>
        <dbReference type="Pfam" id="PF01743"/>
    </source>
</evidence>
<accession>A0A1I3K199</accession>
<dbReference type="GO" id="GO:0000049">
    <property type="term" value="F:tRNA binding"/>
    <property type="evidence" value="ECO:0007669"/>
    <property type="project" value="TreeGrafter"/>
</dbReference>
<evidence type="ECO:0000256" key="4">
    <source>
        <dbReference type="ARBA" id="ARBA00022695"/>
    </source>
</evidence>
<dbReference type="Gene3D" id="1.10.3090.10">
    <property type="entry name" value="cca-adding enzyme, domain 2"/>
    <property type="match status" value="1"/>
</dbReference>
<sequence>MRELTAAGFTAYWAGGCVRDLLRGIDPNDYDVATNARPEQVRALFGPRRTLAVGESFGVIIVLGPKGSTDKVEVATFRQEGDYHDGRRPGQVSFCTPEEDALRRDFTINGMFFDPLTETVHDFVGGQGDLQRRLVRAIGNPRDRMTEDKLRMLRAVRFAAVLDFELDAATAHAVAEMSAEVTIVSAERIAQELRKMLADRHRARAMQMCADLSLLQQIVPEADESSIRGNPERWQSVLQILGQLSTTRFETAFAALLRDVPQPKTGKQRLEPASGTVLAACLRLKLSNDETDHICWLSDHRGAIEALPEKPLCEFKKLAVHPLYKELFELERVAARVEGRPDAAYGWAEALLKAIPSDELDPPPLVTGRDLLARGLKSGPKFKDWLNAIRDAQLNGEIRTQGEAFALLGRLLGQ</sequence>
<dbReference type="Proteomes" id="UP000199518">
    <property type="component" value="Unassembled WGS sequence"/>
</dbReference>
<keyword evidence="2 8" id="KW-0808">Transferase</keyword>
<dbReference type="Pfam" id="PF12627">
    <property type="entry name" value="PolyA_pol_RNAbd"/>
    <property type="match status" value="1"/>
</dbReference>
<evidence type="ECO:0000256" key="3">
    <source>
        <dbReference type="ARBA" id="ARBA00022694"/>
    </source>
</evidence>
<evidence type="ECO:0000256" key="8">
    <source>
        <dbReference type="RuleBase" id="RU003953"/>
    </source>
</evidence>
<dbReference type="STRING" id="1576369.SAMN05421753_11186"/>
<keyword evidence="4" id="KW-0548">Nucleotidyltransferase</keyword>
<evidence type="ECO:0000256" key="2">
    <source>
        <dbReference type="ARBA" id="ARBA00022679"/>
    </source>
</evidence>
<dbReference type="GO" id="GO:0016779">
    <property type="term" value="F:nucleotidyltransferase activity"/>
    <property type="evidence" value="ECO:0007669"/>
    <property type="project" value="UniProtKB-KW"/>
</dbReference>
<dbReference type="Pfam" id="PF01743">
    <property type="entry name" value="PolyA_pol"/>
    <property type="match status" value="1"/>
</dbReference>